<feature type="region of interest" description="Disordered" evidence="1">
    <location>
        <begin position="86"/>
        <end position="129"/>
    </location>
</feature>
<feature type="transmembrane region" description="Helical" evidence="2">
    <location>
        <begin position="42"/>
        <end position="64"/>
    </location>
</feature>
<name>A0A941EU73_9ACTN</name>
<keyword evidence="2" id="KW-0472">Membrane</keyword>
<evidence type="ECO:0000313" key="3">
    <source>
        <dbReference type="EMBL" id="MBR7838415.1"/>
    </source>
</evidence>
<protein>
    <submittedName>
        <fullName evidence="3">Uncharacterized protein</fullName>
    </submittedName>
</protein>
<reference evidence="3" key="1">
    <citation type="submission" date="2021-04" db="EMBL/GenBank/DDBJ databases">
        <title>Genome based classification of Actinospica acidithermotolerans sp. nov., an actinobacterium isolated from an Indonesian hot spring.</title>
        <authorList>
            <person name="Kusuma A.B."/>
            <person name="Putra K.E."/>
            <person name="Nafisah S."/>
            <person name="Loh J."/>
            <person name="Nouioui I."/>
            <person name="Goodfellow M."/>
        </authorList>
    </citation>
    <scope>NUCLEOTIDE SEQUENCE</scope>
    <source>
        <strain evidence="3">CSCA 57</strain>
    </source>
</reference>
<evidence type="ECO:0000313" key="4">
    <source>
        <dbReference type="Proteomes" id="UP000675781"/>
    </source>
</evidence>
<sequence length="129" mass="13114">MSLTSPTTQYVSIMAAVCATTAVLLLWNRVRGPRAVRLLSRCGLLIGGYAATAVAVLVSVNIAYGGLIVSVNDLFADLNPPMNYHHTGHMHAHHRAVAPGPSTTPSPKATASPTASAGPDSAGVSGLAG</sequence>
<organism evidence="3 4">
    <name type="scientific">Actinospica durhamensis</name>
    <dbReference type="NCBI Taxonomy" id="1508375"/>
    <lineage>
        <taxon>Bacteria</taxon>
        <taxon>Bacillati</taxon>
        <taxon>Actinomycetota</taxon>
        <taxon>Actinomycetes</taxon>
        <taxon>Catenulisporales</taxon>
        <taxon>Actinospicaceae</taxon>
        <taxon>Actinospica</taxon>
    </lineage>
</organism>
<keyword evidence="2" id="KW-0812">Transmembrane</keyword>
<accession>A0A941EU73</accession>
<feature type="compositionally biased region" description="Basic residues" evidence="1">
    <location>
        <begin position="86"/>
        <end position="96"/>
    </location>
</feature>
<gene>
    <name evidence="3" type="ORF">KDL01_34420</name>
</gene>
<keyword evidence="2" id="KW-1133">Transmembrane helix</keyword>
<dbReference type="RefSeq" id="WP_212532872.1">
    <property type="nucleotide sequence ID" value="NZ_JAGSOG010000287.1"/>
</dbReference>
<feature type="transmembrane region" description="Helical" evidence="2">
    <location>
        <begin position="12"/>
        <end position="30"/>
    </location>
</feature>
<feature type="compositionally biased region" description="Low complexity" evidence="1">
    <location>
        <begin position="98"/>
        <end position="123"/>
    </location>
</feature>
<proteinExistence type="predicted"/>
<dbReference type="AlphaFoldDB" id="A0A941EU73"/>
<evidence type="ECO:0000256" key="2">
    <source>
        <dbReference type="SAM" id="Phobius"/>
    </source>
</evidence>
<dbReference type="Proteomes" id="UP000675781">
    <property type="component" value="Unassembled WGS sequence"/>
</dbReference>
<comment type="caution">
    <text evidence="3">The sequence shown here is derived from an EMBL/GenBank/DDBJ whole genome shotgun (WGS) entry which is preliminary data.</text>
</comment>
<keyword evidence="4" id="KW-1185">Reference proteome</keyword>
<dbReference type="EMBL" id="JAGSOG010000287">
    <property type="protein sequence ID" value="MBR7838415.1"/>
    <property type="molecule type" value="Genomic_DNA"/>
</dbReference>
<evidence type="ECO:0000256" key="1">
    <source>
        <dbReference type="SAM" id="MobiDB-lite"/>
    </source>
</evidence>